<gene>
    <name evidence="1" type="ORF">Ctob_006065</name>
</gene>
<protein>
    <submittedName>
        <fullName evidence="1">Uncharacterized protein</fullName>
    </submittedName>
</protein>
<proteinExistence type="predicted"/>
<dbReference type="Proteomes" id="UP000037460">
    <property type="component" value="Unassembled WGS sequence"/>
</dbReference>
<organism evidence="1 2">
    <name type="scientific">Chrysochromulina tobinii</name>
    <dbReference type="NCBI Taxonomy" id="1460289"/>
    <lineage>
        <taxon>Eukaryota</taxon>
        <taxon>Haptista</taxon>
        <taxon>Haptophyta</taxon>
        <taxon>Prymnesiophyceae</taxon>
        <taxon>Prymnesiales</taxon>
        <taxon>Chrysochromulinaceae</taxon>
        <taxon>Chrysochromulina</taxon>
    </lineage>
</organism>
<dbReference type="AlphaFoldDB" id="A0A0M0JDW6"/>
<accession>A0A0M0JDW6</accession>
<reference evidence="2" key="1">
    <citation type="journal article" date="2015" name="PLoS Genet.">
        <title>Genome Sequence and Transcriptome Analyses of Chrysochromulina tobin: Metabolic Tools for Enhanced Algal Fitness in the Prominent Order Prymnesiales (Haptophyceae).</title>
        <authorList>
            <person name="Hovde B.T."/>
            <person name="Deodato C.R."/>
            <person name="Hunsperger H.M."/>
            <person name="Ryken S.A."/>
            <person name="Yost W."/>
            <person name="Jha R.K."/>
            <person name="Patterson J."/>
            <person name="Monnat R.J. Jr."/>
            <person name="Barlow S.B."/>
            <person name="Starkenburg S.R."/>
            <person name="Cattolico R.A."/>
        </authorList>
    </citation>
    <scope>NUCLEOTIDE SEQUENCE</scope>
    <source>
        <strain evidence="2">CCMP291</strain>
    </source>
</reference>
<evidence type="ECO:0000313" key="1">
    <source>
        <dbReference type="EMBL" id="KOO24423.1"/>
    </source>
</evidence>
<dbReference type="EMBL" id="JWZX01003095">
    <property type="protein sequence ID" value="KOO24423.1"/>
    <property type="molecule type" value="Genomic_DNA"/>
</dbReference>
<name>A0A0M0JDW6_9EUKA</name>
<sequence>MFTSPAVSAFWRSFGRTHRLNFGSMFGTRIAMMAMCEEVVAVLVGPMSSCWDQGMLNVLVWTGLLRSSLPASTRIVVWDCFAGPVKTLDVGGLRDEHGRWYNERGALYALVHQFRKTRQSAFYASLELVLPSRTSAGDARSDALYPYVSWNARVLPRPMQRVPFVWDDARRVEKLRMAMQASRLTVTPRILHSLAAPGP</sequence>
<evidence type="ECO:0000313" key="2">
    <source>
        <dbReference type="Proteomes" id="UP000037460"/>
    </source>
</evidence>
<comment type="caution">
    <text evidence="1">The sequence shown here is derived from an EMBL/GenBank/DDBJ whole genome shotgun (WGS) entry which is preliminary data.</text>
</comment>
<keyword evidence="2" id="KW-1185">Reference proteome</keyword>